<dbReference type="SMR" id="A0A2H3JL68"/>
<evidence type="ECO:0000256" key="7">
    <source>
        <dbReference type="SAM" id="MobiDB-lite"/>
    </source>
</evidence>
<comment type="subcellular location">
    <subcellularLocation>
        <location evidence="1">Nucleus</location>
    </subcellularLocation>
</comment>
<dbReference type="GO" id="GO:0005681">
    <property type="term" value="C:spliceosomal complex"/>
    <property type="evidence" value="ECO:0007669"/>
    <property type="project" value="InterPro"/>
</dbReference>
<keyword evidence="6" id="KW-0539">Nucleus</keyword>
<feature type="compositionally biased region" description="Low complexity" evidence="7">
    <location>
        <begin position="158"/>
        <end position="174"/>
    </location>
</feature>
<evidence type="ECO:0000256" key="6">
    <source>
        <dbReference type="ARBA" id="ARBA00023242"/>
    </source>
</evidence>
<dbReference type="OrthoDB" id="77607at2759"/>
<dbReference type="SUPFAM" id="SSF57667">
    <property type="entry name" value="beta-beta-alpha zinc fingers"/>
    <property type="match status" value="1"/>
</dbReference>
<dbReference type="GO" id="GO:0044773">
    <property type="term" value="P:mitotic DNA damage checkpoint signaling"/>
    <property type="evidence" value="ECO:0007669"/>
    <property type="project" value="TreeGrafter"/>
</dbReference>
<dbReference type="Gene3D" id="3.30.160.60">
    <property type="entry name" value="Classic Zinc Finger"/>
    <property type="match status" value="1"/>
</dbReference>
<proteinExistence type="predicted"/>
<accession>A0A2H3JL68</accession>
<evidence type="ECO:0000256" key="1">
    <source>
        <dbReference type="ARBA" id="ARBA00004123"/>
    </source>
</evidence>
<name>A0A2H3JL68_WOLCO</name>
<organism evidence="8 9">
    <name type="scientific">Wolfiporia cocos (strain MD-104)</name>
    <name type="common">Brown rot fungus</name>
    <dbReference type="NCBI Taxonomy" id="742152"/>
    <lineage>
        <taxon>Eukaryota</taxon>
        <taxon>Fungi</taxon>
        <taxon>Dikarya</taxon>
        <taxon>Basidiomycota</taxon>
        <taxon>Agaricomycotina</taxon>
        <taxon>Agaricomycetes</taxon>
        <taxon>Polyporales</taxon>
        <taxon>Phaeolaceae</taxon>
        <taxon>Wolfiporia</taxon>
    </lineage>
</organism>
<feature type="compositionally biased region" description="Acidic residues" evidence="7">
    <location>
        <begin position="104"/>
        <end position="121"/>
    </location>
</feature>
<evidence type="ECO:0000313" key="8">
    <source>
        <dbReference type="EMBL" id="PCH42621.1"/>
    </source>
</evidence>
<reference evidence="8 9" key="1">
    <citation type="journal article" date="2012" name="Science">
        <title>The Paleozoic origin of enzymatic lignin decomposition reconstructed from 31 fungal genomes.</title>
        <authorList>
            <person name="Floudas D."/>
            <person name="Binder M."/>
            <person name="Riley R."/>
            <person name="Barry K."/>
            <person name="Blanchette R.A."/>
            <person name="Henrissat B."/>
            <person name="Martinez A.T."/>
            <person name="Otillar R."/>
            <person name="Spatafora J.W."/>
            <person name="Yadav J.S."/>
            <person name="Aerts A."/>
            <person name="Benoit I."/>
            <person name="Boyd A."/>
            <person name="Carlson A."/>
            <person name="Copeland A."/>
            <person name="Coutinho P.M."/>
            <person name="de Vries R.P."/>
            <person name="Ferreira P."/>
            <person name="Findley K."/>
            <person name="Foster B."/>
            <person name="Gaskell J."/>
            <person name="Glotzer D."/>
            <person name="Gorecki P."/>
            <person name="Heitman J."/>
            <person name="Hesse C."/>
            <person name="Hori C."/>
            <person name="Igarashi K."/>
            <person name="Jurgens J.A."/>
            <person name="Kallen N."/>
            <person name="Kersten P."/>
            <person name="Kohler A."/>
            <person name="Kuees U."/>
            <person name="Kumar T.K.A."/>
            <person name="Kuo A."/>
            <person name="LaButti K."/>
            <person name="Larrondo L.F."/>
            <person name="Lindquist E."/>
            <person name="Ling A."/>
            <person name="Lombard V."/>
            <person name="Lucas S."/>
            <person name="Lundell T."/>
            <person name="Martin R."/>
            <person name="McLaughlin D.J."/>
            <person name="Morgenstern I."/>
            <person name="Morin E."/>
            <person name="Murat C."/>
            <person name="Nagy L.G."/>
            <person name="Nolan M."/>
            <person name="Ohm R.A."/>
            <person name="Patyshakuliyeva A."/>
            <person name="Rokas A."/>
            <person name="Ruiz-Duenas F.J."/>
            <person name="Sabat G."/>
            <person name="Salamov A."/>
            <person name="Samejima M."/>
            <person name="Schmutz J."/>
            <person name="Slot J.C."/>
            <person name="St John F."/>
            <person name="Stenlid J."/>
            <person name="Sun H."/>
            <person name="Sun S."/>
            <person name="Syed K."/>
            <person name="Tsang A."/>
            <person name="Wiebenga A."/>
            <person name="Young D."/>
            <person name="Pisabarro A."/>
            <person name="Eastwood D.C."/>
            <person name="Martin F."/>
            <person name="Cullen D."/>
            <person name="Grigoriev I.V."/>
            <person name="Hibbett D.S."/>
        </authorList>
    </citation>
    <scope>NUCLEOTIDE SEQUENCE [LARGE SCALE GENOMIC DNA]</scope>
    <source>
        <strain evidence="8 9">MD-104</strain>
    </source>
</reference>
<dbReference type="PANTHER" id="PTHR13278:SF0">
    <property type="entry name" value="ZINC FINGER PROTEIN 830"/>
    <property type="match status" value="1"/>
</dbReference>
<feature type="compositionally biased region" description="Basic and acidic residues" evidence="7">
    <location>
        <begin position="60"/>
        <end position="88"/>
    </location>
</feature>
<dbReference type="InterPro" id="IPR040050">
    <property type="entry name" value="ZNF830-like"/>
</dbReference>
<dbReference type="GO" id="GO:0008270">
    <property type="term" value="F:zinc ion binding"/>
    <property type="evidence" value="ECO:0007669"/>
    <property type="project" value="UniProtKB-KW"/>
</dbReference>
<dbReference type="GO" id="GO:0033260">
    <property type="term" value="P:nuclear DNA replication"/>
    <property type="evidence" value="ECO:0007669"/>
    <property type="project" value="TreeGrafter"/>
</dbReference>
<keyword evidence="5" id="KW-0175">Coiled coil</keyword>
<evidence type="ECO:0000256" key="2">
    <source>
        <dbReference type="ARBA" id="ARBA00022723"/>
    </source>
</evidence>
<evidence type="ECO:0000313" key="9">
    <source>
        <dbReference type="Proteomes" id="UP000218811"/>
    </source>
</evidence>
<dbReference type="GO" id="GO:0033314">
    <property type="term" value="P:mitotic DNA replication checkpoint signaling"/>
    <property type="evidence" value="ECO:0007669"/>
    <property type="project" value="TreeGrafter"/>
</dbReference>
<gene>
    <name evidence="8" type="ORF">WOLCODRAFT_152649</name>
</gene>
<evidence type="ECO:0000256" key="3">
    <source>
        <dbReference type="ARBA" id="ARBA00022771"/>
    </source>
</evidence>
<evidence type="ECO:0000256" key="5">
    <source>
        <dbReference type="ARBA" id="ARBA00023054"/>
    </source>
</evidence>
<evidence type="ECO:0000256" key="4">
    <source>
        <dbReference type="ARBA" id="ARBA00022833"/>
    </source>
</evidence>
<protein>
    <submittedName>
        <fullName evidence="8">Uncharacterized protein</fullName>
    </submittedName>
</protein>
<dbReference type="OMA" id="WDSHVRG"/>
<dbReference type="EMBL" id="KB468124">
    <property type="protein sequence ID" value="PCH42621.1"/>
    <property type="molecule type" value="Genomic_DNA"/>
</dbReference>
<dbReference type="STRING" id="742152.A0A2H3JL68"/>
<keyword evidence="9" id="KW-1185">Reference proteome</keyword>
<keyword evidence="2" id="KW-0479">Metal-binding</keyword>
<dbReference type="InterPro" id="IPR036236">
    <property type="entry name" value="Znf_C2H2_sf"/>
</dbReference>
<sequence length="302" mass="33589">MADVRALLKAKRQEVRISHPLATYTSTGQLRCIACGTPVKEGSAWNGHVGSKAHRMNVARMKEEERQREERARLEQEEEERQRKRKAEEDGEEGGEGVKRQRLDEDEDEDEDEEEQDEEGEQGAQPKAGGFPAGFFSDPSRAPPPPTSDDSDDEQDDVSAANAAPAPQAAAPSALDTEWEQFANTVLNAPDTMETYERATVFAEPVLAAEVPEGFPSQGDADTAGEVDGREAMLDEAEKRRWREQEDRELIMDRLLDEERAQEEADAKVVMLKTRLEALRRAREARLANGKSKGKEKATGAK</sequence>
<feature type="region of interest" description="Disordered" evidence="7">
    <location>
        <begin position="42"/>
        <end position="177"/>
    </location>
</feature>
<keyword evidence="4" id="KW-0862">Zinc</keyword>
<dbReference type="Proteomes" id="UP000218811">
    <property type="component" value="Unassembled WGS sequence"/>
</dbReference>
<dbReference type="GO" id="GO:0003676">
    <property type="term" value="F:nucleic acid binding"/>
    <property type="evidence" value="ECO:0007669"/>
    <property type="project" value="InterPro"/>
</dbReference>
<keyword evidence="3" id="KW-0863">Zinc-finger</keyword>
<dbReference type="AlphaFoldDB" id="A0A2H3JL68"/>
<dbReference type="PANTHER" id="PTHR13278">
    <property type="entry name" value="ZINC FINGER PROTEIN 830"/>
    <property type="match status" value="1"/>
</dbReference>